<dbReference type="Pfam" id="PF14291">
    <property type="entry name" value="DUF4371"/>
    <property type="match status" value="1"/>
</dbReference>
<dbReference type="STRING" id="35525.A0A164JZY3"/>
<dbReference type="PROSITE" id="PS50994">
    <property type="entry name" value="INTEGRASE"/>
    <property type="match status" value="1"/>
</dbReference>
<dbReference type="InterPro" id="IPR036397">
    <property type="entry name" value="RNaseH_sf"/>
</dbReference>
<evidence type="ECO:0000256" key="1">
    <source>
        <dbReference type="SAM" id="MobiDB-lite"/>
    </source>
</evidence>
<reference evidence="3 4" key="1">
    <citation type="submission" date="2016-03" db="EMBL/GenBank/DDBJ databases">
        <title>EvidentialGene: Evidence-directed Construction of Genes on Genomes.</title>
        <authorList>
            <person name="Gilbert D.G."/>
            <person name="Choi J.-H."/>
            <person name="Mockaitis K."/>
            <person name="Colbourne J."/>
            <person name="Pfrender M."/>
        </authorList>
    </citation>
    <scope>NUCLEOTIDE SEQUENCE [LARGE SCALE GENOMIC DNA]</scope>
    <source>
        <strain evidence="3 4">Xinb3</strain>
        <tissue evidence="3">Complete organism</tissue>
    </source>
</reference>
<dbReference type="InterPro" id="IPR025398">
    <property type="entry name" value="DUF4371"/>
</dbReference>
<evidence type="ECO:0000313" key="4">
    <source>
        <dbReference type="Proteomes" id="UP000076858"/>
    </source>
</evidence>
<feature type="domain" description="Integrase catalytic" evidence="2">
    <location>
        <begin position="25"/>
        <end position="189"/>
    </location>
</feature>
<comment type="caution">
    <text evidence="3">The sequence shown here is derived from an EMBL/GenBank/DDBJ whole genome shotgun (WGS) entry which is preliminary data.</text>
</comment>
<evidence type="ECO:0000313" key="3">
    <source>
        <dbReference type="EMBL" id="KZS02815.1"/>
    </source>
</evidence>
<dbReference type="Proteomes" id="UP000076858">
    <property type="component" value="Unassembled WGS sequence"/>
</dbReference>
<dbReference type="PANTHER" id="PTHR45749:SF23">
    <property type="entry name" value="ZINC FINGER MYM-TYPE PROTEIN 1-LIKE"/>
    <property type="match status" value="1"/>
</dbReference>
<feature type="compositionally biased region" description="Basic and acidic residues" evidence="1">
    <location>
        <begin position="530"/>
        <end position="546"/>
    </location>
</feature>
<dbReference type="FunFam" id="3.30.420.10:FF:000063">
    <property type="entry name" value="Retrovirus-related Pol polyprotein from transposon 297-like Protein"/>
    <property type="match status" value="1"/>
</dbReference>
<dbReference type="EMBL" id="LRGB01003397">
    <property type="protein sequence ID" value="KZS02815.1"/>
    <property type="molecule type" value="Genomic_DNA"/>
</dbReference>
<gene>
    <name evidence="3" type="ORF">APZ42_034604</name>
</gene>
<dbReference type="InterPro" id="IPR012337">
    <property type="entry name" value="RNaseH-like_sf"/>
</dbReference>
<dbReference type="GO" id="GO:0015074">
    <property type="term" value="P:DNA integration"/>
    <property type="evidence" value="ECO:0007669"/>
    <property type="project" value="InterPro"/>
</dbReference>
<name>A0A164JZY3_9CRUS</name>
<keyword evidence="4" id="KW-1185">Reference proteome</keyword>
<organism evidence="3 4">
    <name type="scientific">Daphnia magna</name>
    <dbReference type="NCBI Taxonomy" id="35525"/>
    <lineage>
        <taxon>Eukaryota</taxon>
        <taxon>Metazoa</taxon>
        <taxon>Ecdysozoa</taxon>
        <taxon>Arthropoda</taxon>
        <taxon>Crustacea</taxon>
        <taxon>Branchiopoda</taxon>
        <taxon>Diplostraca</taxon>
        <taxon>Cladocera</taxon>
        <taxon>Anomopoda</taxon>
        <taxon>Daphniidae</taxon>
        <taxon>Daphnia</taxon>
    </lineage>
</organism>
<protein>
    <submittedName>
        <fullName evidence="3">Zinc finger MYM-type 1-like protein</fullName>
    </submittedName>
</protein>
<dbReference type="SUPFAM" id="SSF53098">
    <property type="entry name" value="Ribonuclease H-like"/>
    <property type="match status" value="2"/>
</dbReference>
<proteinExistence type="predicted"/>
<evidence type="ECO:0000259" key="2">
    <source>
        <dbReference type="PROSITE" id="PS50994"/>
    </source>
</evidence>
<dbReference type="Pfam" id="PF00665">
    <property type="entry name" value="rve"/>
    <property type="match status" value="1"/>
</dbReference>
<accession>A0A164JZY3</accession>
<sequence length="1067" mass="119132">MVASCSSCQENRRKNPALPLFPTRLPIHPFQMVSVDIFQFGGVHYLLLVDEYSKWPCVARLRTLTSASTIEALDGFFADFGTPEEILSDNGKQFDCVEFNRFCASCQVRHVASSPEFPQSNGLAERHIQTVKMSMLKMFQDGKTLWEVLAAVRSTPVSDQLPSPSVLLQGRHLRGSLPFLPTALTPRLIPSSFVQQQLRRRQGEAHFQNLRRTDARSSALVVGQRVRARVNSRWQKGAVEKVCVEPNSNLVRLSDGRLFLRTRWAINIDYSSSSSLPEFHQSFPAPVPDRTMSFPTSEQPLPVRGPSLPAVLPVGCFTPLRGAALSLAGRPARSSPVAVPVPSVAPLEGCSAPLSSAVSTQVLQPVCSGPVFEVFPDSPVVGDAVDARGPAQNVPAPLVTRSGRQYSRPCLFITVRGYGSQSKDVKGLSYAGGKKEDNKEGQKPILFTFVFLKLVSNPVMLVKAIAGVTMCPSKANRNDDRRDCVCKIAKMQGDCNGLLTATPKLTTYFKPREIAANAAAKNAGECGDEDTTKLNEPEGRDYRGECASDLDLSEEESTSVPEGQKEKKPKRFSTDPSYWDRHDHELVAFVIDTSNPRNYDPSKFYFTCSEKREPLGKVRRANVDLFYRKLVNGEKKPRDWLEFSKRNGSLYCVPYFFFGEERKYSMAGKEGFRDWMNASKAISDHERSSDHSHAISTFFNRCEPQDKIDADFIRQARIHQDYWREFLHWSVAVIKFLSSCGMAFPGSNQQLGSVHNGNYLILFELLALHDPFLAKHLATYGKKDKGNTSYLSANICEEFIQLLAKKVEAYIVEELKEAKYYSVIVDSTPNGSHTDQLCFVLRYVLPDGAPVERFLGFLPMYGHTALQMLDMVTDKLNRHEIPIENLRGQSYDNASNMTGIYIGLQTRIKVVNPQAEYVPCSGHSLNLAGTSVAESCATDVDFFSFLQQLFNFLSGSTHRWAVLLDILRATDSTQTPRNRAEANGLVEKFNKLETAVLTVILASVLERVNKVNKQLQSVAIDLGIVVEFYSSLVAFTKEVRDNYNNYEKQAVELFGMEMGSFVYCLLC</sequence>
<dbReference type="InterPro" id="IPR001584">
    <property type="entry name" value="Integrase_cat-core"/>
</dbReference>
<dbReference type="OrthoDB" id="6338653at2759"/>
<dbReference type="GO" id="GO:0003676">
    <property type="term" value="F:nucleic acid binding"/>
    <property type="evidence" value="ECO:0007669"/>
    <property type="project" value="InterPro"/>
</dbReference>
<dbReference type="AlphaFoldDB" id="A0A164JZY3"/>
<dbReference type="Gene3D" id="3.30.420.10">
    <property type="entry name" value="Ribonuclease H-like superfamily/Ribonuclease H"/>
    <property type="match status" value="1"/>
</dbReference>
<dbReference type="PANTHER" id="PTHR45749">
    <property type="match status" value="1"/>
</dbReference>
<feature type="region of interest" description="Disordered" evidence="1">
    <location>
        <begin position="520"/>
        <end position="576"/>
    </location>
</feature>